<evidence type="ECO:0000256" key="12">
    <source>
        <dbReference type="ARBA" id="ARBA00023004"/>
    </source>
</evidence>
<dbReference type="InterPro" id="IPR006620">
    <property type="entry name" value="Pro_4_hyd_alph"/>
</dbReference>
<dbReference type="Gene3D" id="2.60.120.620">
    <property type="entry name" value="q2cbj1_9rhob like domain"/>
    <property type="match status" value="1"/>
</dbReference>
<dbReference type="GO" id="GO:0005506">
    <property type="term" value="F:iron ion binding"/>
    <property type="evidence" value="ECO:0007669"/>
    <property type="project" value="InterPro"/>
</dbReference>
<name>A0A8C3Q3U5_GEOPR</name>
<keyword evidence="18" id="KW-1185">Reference proteome</keyword>
<evidence type="ECO:0000256" key="3">
    <source>
        <dbReference type="ARBA" id="ARBA00004367"/>
    </source>
</evidence>
<evidence type="ECO:0000256" key="6">
    <source>
        <dbReference type="ARBA" id="ARBA00022723"/>
    </source>
</evidence>
<dbReference type="PROSITE" id="PS01325">
    <property type="entry name" value="LYS_HYDROXYLASE"/>
    <property type="match status" value="1"/>
</dbReference>
<dbReference type="EC" id="1.14.11.4" evidence="5"/>
<dbReference type="InterPro" id="IPR044861">
    <property type="entry name" value="IPNS-like_FE2OG_OXY"/>
</dbReference>
<proteinExistence type="predicted"/>
<dbReference type="Pfam" id="PF25342">
    <property type="entry name" value="GT_PLOD"/>
    <property type="match status" value="1"/>
</dbReference>
<dbReference type="GO" id="GO:0008475">
    <property type="term" value="F:procollagen-lysine 5-dioxygenase activity"/>
    <property type="evidence" value="ECO:0007669"/>
    <property type="project" value="UniProtKB-EC"/>
</dbReference>
<dbReference type="PROSITE" id="PS51471">
    <property type="entry name" value="FE2OG_OXY"/>
    <property type="match status" value="1"/>
</dbReference>
<reference evidence="17" key="1">
    <citation type="submission" date="2020-02" db="EMBL/GenBank/DDBJ databases">
        <authorList>
            <person name="Enbody D E."/>
            <person name="Pettersson E M."/>
        </authorList>
    </citation>
    <scope>NUCLEOTIDE SEQUENCE [LARGE SCALE GENOMIC DNA]</scope>
</reference>
<evidence type="ECO:0000256" key="10">
    <source>
        <dbReference type="ARBA" id="ARBA00022964"/>
    </source>
</evidence>
<dbReference type="CDD" id="cd23003">
    <property type="entry name" value="GT_LH2"/>
    <property type="match status" value="1"/>
</dbReference>
<dbReference type="PANTHER" id="PTHR10730">
    <property type="entry name" value="PROCOLLAGEN-LYSINE,2-OXOGLUTARATE 5-DIOXYGENASE/GLYCOSYLTRANSFERASE 25 FAMILY MEMBER"/>
    <property type="match status" value="1"/>
</dbReference>
<feature type="compositionally biased region" description="Low complexity" evidence="16">
    <location>
        <begin position="57"/>
        <end position="76"/>
    </location>
</feature>
<evidence type="ECO:0000256" key="5">
    <source>
        <dbReference type="ARBA" id="ARBA00012264"/>
    </source>
</evidence>
<feature type="region of interest" description="Disordered" evidence="16">
    <location>
        <begin position="1"/>
        <end position="125"/>
    </location>
</feature>
<dbReference type="GO" id="GO:0005791">
    <property type="term" value="C:rough endoplasmic reticulum"/>
    <property type="evidence" value="ECO:0007669"/>
    <property type="project" value="UniProtKB-SubCell"/>
</dbReference>
<evidence type="ECO:0000256" key="11">
    <source>
        <dbReference type="ARBA" id="ARBA00023002"/>
    </source>
</evidence>
<evidence type="ECO:0000256" key="2">
    <source>
        <dbReference type="ARBA" id="ARBA00001961"/>
    </source>
</evidence>
<organism evidence="17 18">
    <name type="scientific">Geospiza parvula</name>
    <name type="common">Small tree-finch</name>
    <name type="synonym">Camarhynchus parvulus</name>
    <dbReference type="NCBI Taxonomy" id="87175"/>
    <lineage>
        <taxon>Eukaryota</taxon>
        <taxon>Metazoa</taxon>
        <taxon>Chordata</taxon>
        <taxon>Craniata</taxon>
        <taxon>Vertebrata</taxon>
        <taxon>Euteleostomi</taxon>
        <taxon>Archelosauria</taxon>
        <taxon>Archosauria</taxon>
        <taxon>Dinosauria</taxon>
        <taxon>Saurischia</taxon>
        <taxon>Theropoda</taxon>
        <taxon>Coelurosauria</taxon>
        <taxon>Aves</taxon>
        <taxon>Neognathae</taxon>
        <taxon>Neoaves</taxon>
        <taxon>Telluraves</taxon>
        <taxon>Australaves</taxon>
        <taxon>Passeriformes</taxon>
        <taxon>Thraupidae</taxon>
        <taxon>Camarhynchus</taxon>
    </lineage>
</organism>
<accession>A0A8U8AZ85</accession>
<evidence type="ECO:0000256" key="8">
    <source>
        <dbReference type="ARBA" id="ARBA00022824"/>
    </source>
</evidence>
<keyword evidence="12" id="KW-0408">Iron</keyword>
<dbReference type="GO" id="GO:0031418">
    <property type="term" value="F:L-ascorbic acid binding"/>
    <property type="evidence" value="ECO:0007669"/>
    <property type="project" value="UniProtKB-KW"/>
</dbReference>
<dbReference type="Pfam" id="PF25238">
    <property type="entry name" value="OGFOD2-like"/>
    <property type="match status" value="1"/>
</dbReference>
<dbReference type="SMART" id="SM00702">
    <property type="entry name" value="P4Hc"/>
    <property type="match status" value="1"/>
</dbReference>
<evidence type="ECO:0000256" key="13">
    <source>
        <dbReference type="ARBA" id="ARBA00023136"/>
    </source>
</evidence>
<dbReference type="InterPro" id="IPR029044">
    <property type="entry name" value="Nucleotide-diphossugar_trans"/>
</dbReference>
<keyword evidence="7" id="KW-0732">Signal</keyword>
<evidence type="ECO:0000256" key="7">
    <source>
        <dbReference type="ARBA" id="ARBA00022729"/>
    </source>
</evidence>
<keyword evidence="14" id="KW-0325">Glycoprotein</keyword>
<dbReference type="InterPro" id="IPR057589">
    <property type="entry name" value="GT_PLOD"/>
</dbReference>
<keyword evidence="9" id="KW-0847">Vitamin C</keyword>
<dbReference type="AlphaFoldDB" id="A0A8C3Q3U5"/>
<evidence type="ECO:0000256" key="16">
    <source>
        <dbReference type="SAM" id="MobiDB-lite"/>
    </source>
</evidence>
<dbReference type="SUPFAM" id="SSF53448">
    <property type="entry name" value="Nucleotide-diphospho-sugar transferases"/>
    <property type="match status" value="1"/>
</dbReference>
<evidence type="ECO:0000313" key="18">
    <source>
        <dbReference type="Proteomes" id="UP000694382"/>
    </source>
</evidence>
<dbReference type="GO" id="GO:0005789">
    <property type="term" value="C:endoplasmic reticulum membrane"/>
    <property type="evidence" value="ECO:0007669"/>
    <property type="project" value="UniProtKB-SubCell"/>
</dbReference>
<evidence type="ECO:0000256" key="1">
    <source>
        <dbReference type="ARBA" id="ARBA00001954"/>
    </source>
</evidence>
<accession>A0A8C3Q3U5</accession>
<protein>
    <recommendedName>
        <fullName evidence="5">procollagen-lysine 5-dioxygenase</fullName>
        <ecNumber evidence="5">1.14.11.4</ecNumber>
    </recommendedName>
</protein>
<dbReference type="PANTHER" id="PTHR10730:SF6">
    <property type="entry name" value="PROCOLLAGEN-LYSINE,2-OXOGLUTARATE 5-DIOXYGENASE 2"/>
    <property type="match status" value="1"/>
</dbReference>
<sequence length="895" mass="101074">MSKCPAGQASVAAGTANSTDLPRPSPAPIPGAAPVQRPRRRRRGRGGAWPLAPPPAAAAAAAPCADSGSCSAAGAPALPPPYKARRGGSARGCRPPRRGGGAVSARRRPQAPSPRSFSTPAPFPRCRGLLARPGRRVRRVKMARSGARWPRLLLLALLVLALPAAAERRPGPADKLLVFTVATKETDGFHRFMRTAKHFNYTIKVLGKGEEWKGGELPNSIGGGQKVRLLKEGIESYADQEDLVVLFVECYDVIFAGGPEELLKKFQETNHKVVFAADGLIWPDKRLADKYPVVRSGKRFLNSGGFIGYAPSINHIVQQWNLQDNDDDQLFYTKIYVDPLARERINITLDHKCAIFQTLNGAVDEVLLKFEEGKVRARNSVYDTLPVTIHGNGPTKIHLNYLGNYIPNAWTRETGCSVCDLDLLDLSAVKEYPRVKIGVFIEQPTPFLPKFLDRLLTLDYPREALSIFVHNNEVYHEKHIKKFWEKAKNIIRNIKIVGPEENLSQAEARNMGMDLCRQDKTCDYYLSIDADVVLTNPKTLRILIEQNRKIIAPLVTRHGKLWSNFWGALSPDGYYARSEDYVDIVQGNRVGVWNIPYMANIYLIKGQTLRSEMKEKNYFMRDKLDPDMALCRNAREMTLQREKDSPSSETFHMLRAPKGVFMYITNRHEFGRLLSTANYNTSHYHNDLWQIFENPVDWKETYINPNYSKIFTDNIVEQPCPDVFWFPIFSDTACDELVEEMEHFGQWSGGKHQDSRISGGYENVPTDDIHMKQIGLDNEWLHFIREFIAPVTLKVFAGYYTKGYALLNFVVKYSPDRQRSLRPHHDSSTFTINIALNKVGEDFQGGGCKFLRYNCSIESPRKGWSFMHPGRLTHLHEGLPILNGTRYIAVSFIDP</sequence>
<comment type="cofactor">
    <cofactor evidence="2">
        <name>L-ascorbate</name>
        <dbReference type="ChEBI" id="CHEBI:38290"/>
    </cofactor>
</comment>
<evidence type="ECO:0000256" key="9">
    <source>
        <dbReference type="ARBA" id="ARBA00022896"/>
    </source>
</evidence>
<evidence type="ECO:0000256" key="14">
    <source>
        <dbReference type="ARBA" id="ARBA00023180"/>
    </source>
</evidence>
<keyword evidence="11" id="KW-0560">Oxidoreductase</keyword>
<keyword evidence="8" id="KW-0256">Endoplasmic reticulum</keyword>
<keyword evidence="10" id="KW-0223">Dioxygenase</keyword>
<comment type="subcellular location">
    <subcellularLocation>
        <location evidence="3">Endoplasmic reticulum membrane</location>
        <topology evidence="3">Peripheral membrane protein</topology>
        <orientation evidence="3">Lumenal side</orientation>
    </subcellularLocation>
    <subcellularLocation>
        <location evidence="4">Rough endoplasmic reticulum</location>
    </subcellularLocation>
</comment>
<dbReference type="FunFam" id="3.90.550.10:FF:000249">
    <property type="entry name" value="Procollagen-lysine,2-oxoglutarate 5-dioxygenase 2"/>
    <property type="match status" value="1"/>
</dbReference>
<reference evidence="17" key="2">
    <citation type="submission" date="2025-08" db="UniProtKB">
        <authorList>
            <consortium name="Ensembl"/>
        </authorList>
    </citation>
    <scope>IDENTIFICATION</scope>
</reference>
<dbReference type="Proteomes" id="UP000694382">
    <property type="component" value="Chromosome 9"/>
</dbReference>
<dbReference type="InterPro" id="IPR005123">
    <property type="entry name" value="Oxoglu/Fe-dep_dioxygenase_dom"/>
</dbReference>
<keyword evidence="13" id="KW-0472">Membrane</keyword>
<dbReference type="Gene3D" id="3.90.550.10">
    <property type="entry name" value="Spore Coat Polysaccharide Biosynthesis Protein SpsA, Chain A"/>
    <property type="match status" value="1"/>
</dbReference>
<dbReference type="InterPro" id="IPR050757">
    <property type="entry name" value="Collagen_mod_GT25"/>
</dbReference>
<comment type="catalytic activity">
    <reaction evidence="15">
        <text>L-lysyl-[collagen] + 2-oxoglutarate + O2 = (5R)-5-hydroxy-L-lysyl-[collagen] + succinate + CO2</text>
        <dbReference type="Rhea" id="RHEA:16569"/>
        <dbReference type="Rhea" id="RHEA-COMP:12751"/>
        <dbReference type="Rhea" id="RHEA-COMP:12752"/>
        <dbReference type="ChEBI" id="CHEBI:15379"/>
        <dbReference type="ChEBI" id="CHEBI:16526"/>
        <dbReference type="ChEBI" id="CHEBI:16810"/>
        <dbReference type="ChEBI" id="CHEBI:29969"/>
        <dbReference type="ChEBI" id="CHEBI:30031"/>
        <dbReference type="ChEBI" id="CHEBI:133442"/>
        <dbReference type="EC" id="1.14.11.4"/>
    </reaction>
</comment>
<keyword evidence="6" id="KW-0479">Metal-binding</keyword>
<comment type="cofactor">
    <cofactor evidence="1">
        <name>Fe(2+)</name>
        <dbReference type="ChEBI" id="CHEBI:29033"/>
    </cofactor>
</comment>
<evidence type="ECO:0000256" key="15">
    <source>
        <dbReference type="ARBA" id="ARBA00047930"/>
    </source>
</evidence>
<evidence type="ECO:0000256" key="4">
    <source>
        <dbReference type="ARBA" id="ARBA00004427"/>
    </source>
</evidence>
<dbReference type="FunFam" id="2.60.120.620:FF:000004">
    <property type="entry name" value="Procollagen-lysine,2-oxoglutarate 5-dioxygenase 2"/>
    <property type="match status" value="1"/>
</dbReference>
<evidence type="ECO:0000313" key="17">
    <source>
        <dbReference type="Ensembl" id="ENSCPVP00000001504.2"/>
    </source>
</evidence>
<dbReference type="Ensembl" id="ENSCPVT00000001572.2">
    <property type="protein sequence ID" value="ENSCPVP00000001504.2"/>
    <property type="gene ID" value="ENSCPVG00000001118.2"/>
</dbReference>
<dbReference type="CDD" id="cd00761">
    <property type="entry name" value="Glyco_tranf_GTA_type"/>
    <property type="match status" value="1"/>
</dbReference>
<dbReference type="Pfam" id="PF03171">
    <property type="entry name" value="2OG-FeII_Oxy"/>
    <property type="match status" value="1"/>
</dbReference>
<reference evidence="17" key="3">
    <citation type="submission" date="2025-09" db="UniProtKB">
        <authorList>
            <consortium name="Ensembl"/>
        </authorList>
    </citation>
    <scope>IDENTIFICATION</scope>
</reference>
<dbReference type="InterPro" id="IPR001006">
    <property type="entry name" value="Procol_lys_dOase"/>
</dbReference>